<keyword evidence="5" id="KW-0904">Protein phosphatase</keyword>
<dbReference type="GO" id="GO:0004725">
    <property type="term" value="F:protein tyrosine phosphatase activity"/>
    <property type="evidence" value="ECO:0007669"/>
    <property type="project" value="UniProtKB-EC"/>
</dbReference>
<dbReference type="PROSITE" id="PS50056">
    <property type="entry name" value="TYR_PHOSPHATASE_2"/>
    <property type="match status" value="1"/>
</dbReference>
<evidence type="ECO:0000259" key="9">
    <source>
        <dbReference type="PROSITE" id="PS50056"/>
    </source>
</evidence>
<dbReference type="CDD" id="cd14499">
    <property type="entry name" value="CDC14_C"/>
    <property type="match status" value="1"/>
</dbReference>
<keyword evidence="6" id="KW-0131">Cell cycle</keyword>
<accession>A0A1Y2DDJ6</accession>
<evidence type="ECO:0000256" key="5">
    <source>
        <dbReference type="ARBA" id="ARBA00022912"/>
    </source>
</evidence>
<dbReference type="SMART" id="SM00404">
    <property type="entry name" value="PTPc_motif"/>
    <property type="match status" value="1"/>
</dbReference>
<feature type="domain" description="Tyrosine specific protein phosphatases" evidence="9">
    <location>
        <begin position="325"/>
        <end position="387"/>
    </location>
</feature>
<comment type="similarity">
    <text evidence="1">Belongs to the protein-tyrosine phosphatase family. Non-receptor class CDC14 subfamily.</text>
</comment>
<dbReference type="SMART" id="SM00195">
    <property type="entry name" value="DSPc"/>
    <property type="match status" value="1"/>
</dbReference>
<evidence type="ECO:0000256" key="1">
    <source>
        <dbReference type="ARBA" id="ARBA00007315"/>
    </source>
</evidence>
<keyword evidence="3" id="KW-0132">Cell division</keyword>
<evidence type="ECO:0000256" key="3">
    <source>
        <dbReference type="ARBA" id="ARBA00022618"/>
    </source>
</evidence>
<dbReference type="SUPFAM" id="SSF52799">
    <property type="entry name" value="(Phosphotyrosine protein) phosphatases II"/>
    <property type="match status" value="2"/>
</dbReference>
<dbReference type="InterPro" id="IPR016130">
    <property type="entry name" value="Tyr_Pase_AS"/>
</dbReference>
<dbReference type="Gene3D" id="3.90.190.10">
    <property type="entry name" value="Protein tyrosine phosphatase superfamily"/>
    <property type="match status" value="2"/>
</dbReference>
<evidence type="ECO:0000256" key="2">
    <source>
        <dbReference type="ARBA" id="ARBA00013064"/>
    </source>
</evidence>
<dbReference type="PANTHER" id="PTHR23339">
    <property type="entry name" value="TYROSINE SPECIFIC PROTEIN PHOSPHATASE AND DUAL SPECIFICITY PROTEIN PHOSPHATASE"/>
    <property type="match status" value="1"/>
</dbReference>
<feature type="domain" description="Tyrosine-protein phosphatase" evidence="8">
    <location>
        <begin position="257"/>
        <end position="400"/>
    </location>
</feature>
<reference evidence="10 11" key="1">
    <citation type="submission" date="2016-08" db="EMBL/GenBank/DDBJ databases">
        <title>A Parts List for Fungal Cellulosomes Revealed by Comparative Genomics.</title>
        <authorList>
            <consortium name="DOE Joint Genome Institute"/>
            <person name="Haitjema C.H."/>
            <person name="Gilmore S.P."/>
            <person name="Henske J.K."/>
            <person name="Solomon K.V."/>
            <person name="De Groot R."/>
            <person name="Kuo A."/>
            <person name="Mondo S.J."/>
            <person name="Salamov A.A."/>
            <person name="Labutti K."/>
            <person name="Zhao Z."/>
            <person name="Chiniquy J."/>
            <person name="Barry K."/>
            <person name="Brewer H.M."/>
            <person name="Purvine S.O."/>
            <person name="Wright A.T."/>
            <person name="Boxma B."/>
            <person name="Van Alen T."/>
            <person name="Hackstein J.H."/>
            <person name="Baker S.E."/>
            <person name="Grigoriev I.V."/>
            <person name="O'Malley M.A."/>
        </authorList>
    </citation>
    <scope>NUCLEOTIDE SEQUENCE [LARGE SCALE GENOMIC DNA]</scope>
    <source>
        <strain evidence="10 11">G1</strain>
    </source>
</reference>
<protein>
    <recommendedName>
        <fullName evidence="2">protein-tyrosine-phosphatase</fullName>
        <ecNumber evidence="2">3.1.3.48</ecNumber>
    </recommendedName>
</protein>
<feature type="region of interest" description="Disordered" evidence="7">
    <location>
        <begin position="453"/>
        <end position="489"/>
    </location>
</feature>
<proteinExistence type="inferred from homology"/>
<evidence type="ECO:0000256" key="7">
    <source>
        <dbReference type="SAM" id="MobiDB-lite"/>
    </source>
</evidence>
<dbReference type="InterPro" id="IPR050561">
    <property type="entry name" value="PTP"/>
</dbReference>
<feature type="compositionally biased region" description="Low complexity" evidence="7">
    <location>
        <begin position="627"/>
        <end position="656"/>
    </location>
</feature>
<dbReference type="OrthoDB" id="5632at2759"/>
<evidence type="ECO:0000256" key="4">
    <source>
        <dbReference type="ARBA" id="ARBA00022801"/>
    </source>
</evidence>
<dbReference type="EMBL" id="MCOG01000072">
    <property type="protein sequence ID" value="ORY56765.1"/>
    <property type="molecule type" value="Genomic_DNA"/>
</dbReference>
<dbReference type="Pfam" id="PF14671">
    <property type="entry name" value="DSPn"/>
    <property type="match status" value="1"/>
</dbReference>
<dbReference type="PROSITE" id="PS50054">
    <property type="entry name" value="TYR_PHOSPHATASE_DUAL"/>
    <property type="match status" value="1"/>
</dbReference>
<name>A0A1Y2DDJ6_9FUNG</name>
<dbReference type="Pfam" id="PF00782">
    <property type="entry name" value="DSPc"/>
    <property type="match status" value="1"/>
</dbReference>
<dbReference type="InterPro" id="IPR003595">
    <property type="entry name" value="Tyr_Pase_cat"/>
</dbReference>
<dbReference type="PROSITE" id="PS00383">
    <property type="entry name" value="TYR_PHOSPHATASE_1"/>
    <property type="match status" value="1"/>
</dbReference>
<gene>
    <name evidence="10" type="ORF">LY90DRAFT_455044</name>
</gene>
<evidence type="ECO:0000313" key="11">
    <source>
        <dbReference type="Proteomes" id="UP000193920"/>
    </source>
</evidence>
<organism evidence="10 11">
    <name type="scientific">Neocallimastix californiae</name>
    <dbReference type="NCBI Taxonomy" id="1754190"/>
    <lineage>
        <taxon>Eukaryota</taxon>
        <taxon>Fungi</taxon>
        <taxon>Fungi incertae sedis</taxon>
        <taxon>Chytridiomycota</taxon>
        <taxon>Chytridiomycota incertae sedis</taxon>
        <taxon>Neocallimastigomycetes</taxon>
        <taxon>Neocallimastigales</taxon>
        <taxon>Neocallimastigaceae</taxon>
        <taxon>Neocallimastix</taxon>
    </lineage>
</organism>
<feature type="region of interest" description="Disordered" evidence="7">
    <location>
        <begin position="625"/>
        <end position="656"/>
    </location>
</feature>
<keyword evidence="11" id="KW-1185">Reference proteome</keyword>
<dbReference type="AlphaFoldDB" id="A0A1Y2DDJ6"/>
<dbReference type="Proteomes" id="UP000193920">
    <property type="component" value="Unassembled WGS sequence"/>
</dbReference>
<evidence type="ECO:0000256" key="6">
    <source>
        <dbReference type="ARBA" id="ARBA00023306"/>
    </source>
</evidence>
<dbReference type="GO" id="GO:0051301">
    <property type="term" value="P:cell division"/>
    <property type="evidence" value="ECO:0007669"/>
    <property type="project" value="UniProtKB-KW"/>
</dbReference>
<dbReference type="CDD" id="cd17657">
    <property type="entry name" value="CDC14_N"/>
    <property type="match status" value="1"/>
</dbReference>
<keyword evidence="4" id="KW-0378">Hydrolase</keyword>
<dbReference type="InterPro" id="IPR020422">
    <property type="entry name" value="TYR_PHOSPHATASE_DUAL_dom"/>
</dbReference>
<dbReference type="STRING" id="1754190.A0A1Y2DDJ6"/>
<evidence type="ECO:0000259" key="8">
    <source>
        <dbReference type="PROSITE" id="PS50054"/>
    </source>
</evidence>
<dbReference type="InterPro" id="IPR044506">
    <property type="entry name" value="CDC14_C"/>
</dbReference>
<sequence length="767" mass="88534">MPMTMVNRNGYMYPYKNKPEKIKSEKYNTDIAEPYIQEFIKDKLYLTWTNKPITVSARSSIHYFTIDDKLRYTSFFADFGPLNIAQVIKFCDLLNSKFKSEELKNKKIVLVSGPDNDRRANSAFLMCAYLLLVFNLTPDEAFLPIADIAYTFEPYRDAGYGPATYFITIKHCLQGLYKAIKTGLLDIDSLDVEEYEYYEKVENGDLNWITKKFIAFASPKERPLTHGMYGYDNPGNMMNLLQQDINSSSSQWYGTGRKGKDGNKKLLYPASSMDGIVRYFKENGVTCVVRLNNKLYDNRKFIEAGINHYEFYFPDGTIPPDNILFKFFELCETTPGSIAIHCKAGLGRTGTLIGAYLMKTYKFLAAEVIAFLRLMRPGCVVGPQQNYLQNIEQKLLRMKVNPLPYQISCIKLPISSIKRFNVNLPFSFVEEQNNIPMRNTNFSSNDVISKVYENNKKKNTYTPTSSSSSSSFRQRNTRQHNSQEFINNNDFTIPVQPRKNMEYQNSNMKNNINENTENFILKQIESNDLRPIPRDYMNVKSKSKSSLPSYLYGKYSDIKFLEDNIKNLSIVNGSGLNARSSSLQHFSGSNNRGTYREIREAPFHHKKITNDNQSFQRYYSLDQVIPNSAPSPSSSHLSRLRNHMNPPNHNSSSILQQNRTNNVNMNRNSPFDYNSRQNLGHLDDMGITSLSTTNMNSDGINYINHSNKYINGGSSRSSYYYNVIDADTIDNRRKYYDIKSLHSNMLKDNHTYYMDYIRGQKYGKKYN</sequence>
<evidence type="ECO:0000313" key="10">
    <source>
        <dbReference type="EMBL" id="ORY56765.1"/>
    </source>
</evidence>
<comment type="caution">
    <text evidence="10">The sequence shown here is derived from an EMBL/GenBank/DDBJ whole genome shotgun (WGS) entry which is preliminary data.</text>
</comment>
<dbReference type="InterPro" id="IPR029021">
    <property type="entry name" value="Prot-tyrosine_phosphatase-like"/>
</dbReference>
<dbReference type="InterPro" id="IPR029260">
    <property type="entry name" value="DSPn"/>
</dbReference>
<dbReference type="InterPro" id="IPR000340">
    <property type="entry name" value="Dual-sp_phosphatase_cat-dom"/>
</dbReference>
<dbReference type="EC" id="3.1.3.48" evidence="2"/>
<dbReference type="InterPro" id="IPR000387">
    <property type="entry name" value="Tyr_Pase_dom"/>
</dbReference>
<feature type="compositionally biased region" description="Polar residues" evidence="7">
    <location>
        <begin position="479"/>
        <end position="489"/>
    </location>
</feature>